<feature type="non-terminal residue" evidence="2">
    <location>
        <position position="73"/>
    </location>
</feature>
<dbReference type="EMBL" id="AGNL01034403">
    <property type="protein sequence ID" value="EJK55279.1"/>
    <property type="molecule type" value="Genomic_DNA"/>
</dbReference>
<proteinExistence type="inferred from homology"/>
<accession>K0RSG3</accession>
<comment type="similarity">
    <text evidence="1">Belongs to the protein kinase superfamily. ADCK protein kinase family.</text>
</comment>
<sequence length="73" mass="8115">MALALTRLPVPPFFALVTRGLGLLEGIALAGDPDFDIFRASYPYATRSGCRGVRQHGRQRRVEVTKVGVQCRW</sequence>
<evidence type="ECO:0000313" key="2">
    <source>
        <dbReference type="EMBL" id="EJK55279.1"/>
    </source>
</evidence>
<protein>
    <submittedName>
        <fullName evidence="2">Uncharacterized protein</fullName>
    </submittedName>
</protein>
<reference evidence="2 3" key="1">
    <citation type="journal article" date="2012" name="Genome Biol.">
        <title>Genome and low-iron response of an oceanic diatom adapted to chronic iron limitation.</title>
        <authorList>
            <person name="Lommer M."/>
            <person name="Specht M."/>
            <person name="Roy A.S."/>
            <person name="Kraemer L."/>
            <person name="Andreson R."/>
            <person name="Gutowska M.A."/>
            <person name="Wolf J."/>
            <person name="Bergner S.V."/>
            <person name="Schilhabel M.B."/>
            <person name="Klostermeier U.C."/>
            <person name="Beiko R.G."/>
            <person name="Rosenstiel P."/>
            <person name="Hippler M."/>
            <person name="Laroche J."/>
        </authorList>
    </citation>
    <scope>NUCLEOTIDE SEQUENCE [LARGE SCALE GENOMIC DNA]</scope>
    <source>
        <strain evidence="2 3">CCMP1005</strain>
    </source>
</reference>
<evidence type="ECO:0000256" key="1">
    <source>
        <dbReference type="ARBA" id="ARBA00009670"/>
    </source>
</evidence>
<gene>
    <name evidence="2" type="ORF">THAOC_25001</name>
</gene>
<dbReference type="InterPro" id="IPR050154">
    <property type="entry name" value="UbiB_kinase"/>
</dbReference>
<dbReference type="PANTHER" id="PTHR10566">
    <property type="entry name" value="CHAPERONE-ACTIVITY OF BC1 COMPLEX CABC1 -RELATED"/>
    <property type="match status" value="1"/>
</dbReference>
<evidence type="ECO:0000313" key="3">
    <source>
        <dbReference type="Proteomes" id="UP000266841"/>
    </source>
</evidence>
<dbReference type="PANTHER" id="PTHR10566:SF117">
    <property type="entry name" value="UNUSUAL PROTEIN KINASE-RELATED"/>
    <property type="match status" value="1"/>
</dbReference>
<dbReference type="AlphaFoldDB" id="K0RSG3"/>
<name>K0RSG3_THAOC</name>
<organism evidence="2 3">
    <name type="scientific">Thalassiosira oceanica</name>
    <name type="common">Marine diatom</name>
    <dbReference type="NCBI Taxonomy" id="159749"/>
    <lineage>
        <taxon>Eukaryota</taxon>
        <taxon>Sar</taxon>
        <taxon>Stramenopiles</taxon>
        <taxon>Ochrophyta</taxon>
        <taxon>Bacillariophyta</taxon>
        <taxon>Coscinodiscophyceae</taxon>
        <taxon>Thalassiosirophycidae</taxon>
        <taxon>Thalassiosirales</taxon>
        <taxon>Thalassiosiraceae</taxon>
        <taxon>Thalassiosira</taxon>
    </lineage>
</organism>
<comment type="caution">
    <text evidence="2">The sequence shown here is derived from an EMBL/GenBank/DDBJ whole genome shotgun (WGS) entry which is preliminary data.</text>
</comment>
<dbReference type="Proteomes" id="UP000266841">
    <property type="component" value="Unassembled WGS sequence"/>
</dbReference>
<keyword evidence="3" id="KW-1185">Reference proteome</keyword>